<evidence type="ECO:0000256" key="7">
    <source>
        <dbReference type="ARBA" id="ARBA00038345"/>
    </source>
</evidence>
<organism evidence="12 13">
    <name type="scientific">Candidatus Abawacabacteria bacterium RBG_16_42_10</name>
    <dbReference type="NCBI Taxonomy" id="1817814"/>
    <lineage>
        <taxon>Bacteria</taxon>
        <taxon>Candidatus Abawacaibacteriota</taxon>
    </lineage>
</organism>
<comment type="pathway">
    <text evidence="1">Purine metabolism; IMP biosynthesis via de novo pathway; N(1)-(5-phospho-D-ribosyl)glycinamide from 5-phospho-alpha-D-ribose 1-diphosphate: step 2/2.</text>
</comment>
<dbReference type="Gene3D" id="3.40.50.20">
    <property type="match status" value="1"/>
</dbReference>
<evidence type="ECO:0000256" key="4">
    <source>
        <dbReference type="ARBA" id="ARBA00022741"/>
    </source>
</evidence>
<dbReference type="InterPro" id="IPR011054">
    <property type="entry name" value="Rudment_hybrid_motif"/>
</dbReference>
<dbReference type="EC" id="6.3.4.13" evidence="2"/>
<dbReference type="NCBIfam" id="TIGR00877">
    <property type="entry name" value="purD"/>
    <property type="match status" value="1"/>
</dbReference>
<dbReference type="Gene3D" id="3.30.1490.20">
    <property type="entry name" value="ATP-grasp fold, A domain"/>
    <property type="match status" value="1"/>
</dbReference>
<dbReference type="PANTHER" id="PTHR43472:SF1">
    <property type="entry name" value="PHOSPHORIBOSYLAMINE--GLYCINE LIGASE, CHLOROPLASTIC"/>
    <property type="match status" value="1"/>
</dbReference>
<evidence type="ECO:0000259" key="11">
    <source>
        <dbReference type="PROSITE" id="PS50975"/>
    </source>
</evidence>
<dbReference type="InterPro" id="IPR016185">
    <property type="entry name" value="PreATP-grasp_dom_sf"/>
</dbReference>
<dbReference type="InterPro" id="IPR037123">
    <property type="entry name" value="PRibGlycinamide_synth_C_sf"/>
</dbReference>
<evidence type="ECO:0000313" key="12">
    <source>
        <dbReference type="EMBL" id="OGC82135.1"/>
    </source>
</evidence>
<dbReference type="STRING" id="1817814.A2V81_03225"/>
<dbReference type="PANTHER" id="PTHR43472">
    <property type="entry name" value="PHOSPHORIBOSYLAMINE--GLYCINE LIGASE"/>
    <property type="match status" value="1"/>
</dbReference>
<dbReference type="SUPFAM" id="SSF56059">
    <property type="entry name" value="Glutathione synthetase ATP-binding domain-like"/>
    <property type="match status" value="1"/>
</dbReference>
<evidence type="ECO:0000256" key="5">
    <source>
        <dbReference type="ARBA" id="ARBA00022755"/>
    </source>
</evidence>
<dbReference type="Gene3D" id="3.90.600.10">
    <property type="entry name" value="Phosphoribosylglycinamide synthetase, C-terminal domain"/>
    <property type="match status" value="1"/>
</dbReference>
<protein>
    <recommendedName>
        <fullName evidence="2">phosphoribosylamine--glycine ligase</fullName>
        <ecNumber evidence="2">6.3.4.13</ecNumber>
    </recommendedName>
    <alternativeName>
        <fullName evidence="8">Glycinamide ribonucleotide synthetase</fullName>
    </alternativeName>
    <alternativeName>
        <fullName evidence="9">Phosphoribosylglycinamide synthetase</fullName>
    </alternativeName>
</protein>
<evidence type="ECO:0000256" key="1">
    <source>
        <dbReference type="ARBA" id="ARBA00005174"/>
    </source>
</evidence>
<dbReference type="EMBL" id="MEWR01000011">
    <property type="protein sequence ID" value="OGC82135.1"/>
    <property type="molecule type" value="Genomic_DNA"/>
</dbReference>
<dbReference type="UniPathway" id="UPA00074">
    <property type="reaction ID" value="UER00125"/>
</dbReference>
<evidence type="ECO:0000256" key="3">
    <source>
        <dbReference type="ARBA" id="ARBA00022598"/>
    </source>
</evidence>
<dbReference type="GO" id="GO:0004637">
    <property type="term" value="F:phosphoribosylamine-glycine ligase activity"/>
    <property type="evidence" value="ECO:0007669"/>
    <property type="project" value="UniProtKB-EC"/>
</dbReference>
<feature type="domain" description="ATP-grasp" evidence="11">
    <location>
        <begin position="114"/>
        <end position="328"/>
    </location>
</feature>
<keyword evidence="4 10" id="KW-0547">Nucleotide-binding</keyword>
<dbReference type="SUPFAM" id="SSF51246">
    <property type="entry name" value="Rudiment single hybrid motif"/>
    <property type="match status" value="1"/>
</dbReference>
<comment type="similarity">
    <text evidence="7">Belongs to the GARS family.</text>
</comment>
<keyword evidence="3 12" id="KW-0436">Ligase</keyword>
<evidence type="ECO:0000256" key="10">
    <source>
        <dbReference type="PROSITE-ProRule" id="PRU00409"/>
    </source>
</evidence>
<evidence type="ECO:0000256" key="2">
    <source>
        <dbReference type="ARBA" id="ARBA00013255"/>
    </source>
</evidence>
<proteinExistence type="inferred from homology"/>
<dbReference type="PROSITE" id="PS50975">
    <property type="entry name" value="ATP_GRASP"/>
    <property type="match status" value="1"/>
</dbReference>
<dbReference type="AlphaFoldDB" id="A0A1F4XKA3"/>
<dbReference type="Gene3D" id="3.30.470.20">
    <property type="entry name" value="ATP-grasp fold, B domain"/>
    <property type="match status" value="1"/>
</dbReference>
<dbReference type="Pfam" id="PF02844">
    <property type="entry name" value="GARS_N"/>
    <property type="match status" value="1"/>
</dbReference>
<dbReference type="GO" id="GO:0009113">
    <property type="term" value="P:purine nucleobase biosynthetic process"/>
    <property type="evidence" value="ECO:0007669"/>
    <property type="project" value="InterPro"/>
</dbReference>
<dbReference type="InterPro" id="IPR020562">
    <property type="entry name" value="PRibGlycinamide_synth_N"/>
</dbReference>
<dbReference type="Pfam" id="PF01071">
    <property type="entry name" value="GARS_A"/>
    <property type="match status" value="1"/>
</dbReference>
<evidence type="ECO:0000313" key="13">
    <source>
        <dbReference type="Proteomes" id="UP000177614"/>
    </source>
</evidence>
<dbReference type="SMART" id="SM01210">
    <property type="entry name" value="GARS_C"/>
    <property type="match status" value="1"/>
</dbReference>
<dbReference type="InterPro" id="IPR013815">
    <property type="entry name" value="ATP_grasp_subdomain_1"/>
</dbReference>
<dbReference type="InterPro" id="IPR000115">
    <property type="entry name" value="PRibGlycinamide_synth"/>
</dbReference>
<accession>A0A1F4XKA3</accession>
<dbReference type="Pfam" id="PF02843">
    <property type="entry name" value="GARS_C"/>
    <property type="match status" value="1"/>
</dbReference>
<reference evidence="12 13" key="1">
    <citation type="journal article" date="2016" name="Nat. Commun.">
        <title>Thousands of microbial genomes shed light on interconnected biogeochemical processes in an aquifer system.</title>
        <authorList>
            <person name="Anantharaman K."/>
            <person name="Brown C.T."/>
            <person name="Hug L.A."/>
            <person name="Sharon I."/>
            <person name="Castelle C.J."/>
            <person name="Probst A.J."/>
            <person name="Thomas B.C."/>
            <person name="Singh A."/>
            <person name="Wilkins M.J."/>
            <person name="Karaoz U."/>
            <person name="Brodie E.L."/>
            <person name="Williams K.H."/>
            <person name="Hubbard S.S."/>
            <person name="Banfield J.F."/>
        </authorList>
    </citation>
    <scope>NUCLEOTIDE SEQUENCE [LARGE SCALE GENOMIC DNA]</scope>
</reference>
<gene>
    <name evidence="12" type="ORF">A2V81_03225</name>
</gene>
<evidence type="ECO:0000256" key="8">
    <source>
        <dbReference type="ARBA" id="ARBA00042242"/>
    </source>
</evidence>
<evidence type="ECO:0000256" key="9">
    <source>
        <dbReference type="ARBA" id="ARBA00042864"/>
    </source>
</evidence>
<dbReference type="InterPro" id="IPR020561">
    <property type="entry name" value="PRibGlycinamid_synth_ATP-grasp"/>
</dbReference>
<dbReference type="InterPro" id="IPR011761">
    <property type="entry name" value="ATP-grasp"/>
</dbReference>
<name>A0A1F4XKA3_9BACT</name>
<dbReference type="Proteomes" id="UP000177614">
    <property type="component" value="Unassembled WGS sequence"/>
</dbReference>
<dbReference type="GO" id="GO:0005524">
    <property type="term" value="F:ATP binding"/>
    <property type="evidence" value="ECO:0007669"/>
    <property type="project" value="UniProtKB-UniRule"/>
</dbReference>
<comment type="caution">
    <text evidence="12">The sequence shown here is derived from an EMBL/GenBank/DDBJ whole genome shotgun (WGS) entry which is preliminary data.</text>
</comment>
<keyword evidence="5" id="KW-0658">Purine biosynthesis</keyword>
<dbReference type="InterPro" id="IPR020560">
    <property type="entry name" value="PRibGlycinamide_synth_C-dom"/>
</dbReference>
<evidence type="ECO:0000256" key="6">
    <source>
        <dbReference type="ARBA" id="ARBA00022840"/>
    </source>
</evidence>
<dbReference type="GO" id="GO:0006189">
    <property type="term" value="P:'de novo' IMP biosynthetic process"/>
    <property type="evidence" value="ECO:0007669"/>
    <property type="project" value="UniProtKB-UniPathway"/>
</dbReference>
<dbReference type="SMART" id="SM01209">
    <property type="entry name" value="GARS_A"/>
    <property type="match status" value="1"/>
</dbReference>
<keyword evidence="6 10" id="KW-0067">ATP-binding</keyword>
<dbReference type="SUPFAM" id="SSF52440">
    <property type="entry name" value="PreATP-grasp domain"/>
    <property type="match status" value="1"/>
</dbReference>
<sequence>MRNTVLVVDGGGRGAVLVDKYAQSEHVDRVLAVPGNDLMKINTDKSVITYPKVKTTSVREILEICVQEKVNLVDVAQDNAVEAGLLDALVEKGIPTVGPTKKAGQIEWDKAWAREFGERHDIPQPCFKVCSSPQEGFDYIESQPNQPWFIKASGLAEGKGALPAKNNEEAKQQIKEMARFKKAGEVFLIEQWLRGDDDSAGEEFSSYIFSDGKNYKIVGHAQDHKRVNNFDVGENTGGMGCSTPPLVLEEELLTKVERTILDRVINGLHQEGRPYKGVLYLGGMAVKEKSEQVPYVVEFNARWGDPEAEVILPGLENDLFEVGMAIAEGDLSSIQLKTDSRARVVIAGASKGYPGNYQNVKGKQIFGLNEARKYPGVKIYSAGINEQGGRHFANGGRLFYIVGEGNNAIEARQKAYEAMSMVSIDGNNLHYRTDIGWRDVQRLRLQQALSLSSAR</sequence>
<dbReference type="GO" id="GO:0046872">
    <property type="term" value="F:metal ion binding"/>
    <property type="evidence" value="ECO:0007669"/>
    <property type="project" value="InterPro"/>
</dbReference>